<evidence type="ECO:0008006" key="3">
    <source>
        <dbReference type="Google" id="ProtNLM"/>
    </source>
</evidence>
<organism evidence="2">
    <name type="scientific">Homalodisca liturata</name>
    <dbReference type="NCBI Taxonomy" id="320908"/>
    <lineage>
        <taxon>Eukaryota</taxon>
        <taxon>Metazoa</taxon>
        <taxon>Ecdysozoa</taxon>
        <taxon>Arthropoda</taxon>
        <taxon>Hexapoda</taxon>
        <taxon>Insecta</taxon>
        <taxon>Pterygota</taxon>
        <taxon>Neoptera</taxon>
        <taxon>Paraneoptera</taxon>
        <taxon>Hemiptera</taxon>
        <taxon>Auchenorrhyncha</taxon>
        <taxon>Membracoidea</taxon>
        <taxon>Cicadellidae</taxon>
        <taxon>Cicadellinae</taxon>
        <taxon>Proconiini</taxon>
        <taxon>Homalodisca</taxon>
    </lineage>
</organism>
<protein>
    <recommendedName>
        <fullName evidence="3">BESS domain-containing protein</fullName>
    </recommendedName>
</protein>
<sequence length="141" mass="16146">DFLRSQFKTRPTSGNLKEKIKPNKCLDSAATEGVPMASDENFDFENSQIEESYASNQPPNDTEATEMRTDRDMNDDLVHPNTFKKSAIKKDSLTKLIQIEEKKLAILEEKRGSRHTILEKPDEDLQFFESLLPHIKHINGV</sequence>
<reference evidence="2" key="1">
    <citation type="submission" date="2015-11" db="EMBL/GenBank/DDBJ databases">
        <title>De novo transcriptome assembly of four potential Pierce s Disease insect vectors from Arizona vineyards.</title>
        <authorList>
            <person name="Tassone E.E."/>
        </authorList>
    </citation>
    <scope>NUCLEOTIDE SEQUENCE</scope>
</reference>
<dbReference type="EMBL" id="GECU01025862">
    <property type="protein sequence ID" value="JAS81844.1"/>
    <property type="molecule type" value="Transcribed_RNA"/>
</dbReference>
<gene>
    <name evidence="2" type="ORF">g.56994</name>
</gene>
<dbReference type="AlphaFoldDB" id="A0A1B6I4K8"/>
<feature type="compositionally biased region" description="Polar residues" evidence="1">
    <location>
        <begin position="46"/>
        <end position="62"/>
    </location>
</feature>
<proteinExistence type="predicted"/>
<evidence type="ECO:0000313" key="2">
    <source>
        <dbReference type="EMBL" id="JAS81844.1"/>
    </source>
</evidence>
<name>A0A1B6I4K8_9HEMI</name>
<feature type="region of interest" description="Disordered" evidence="1">
    <location>
        <begin position="46"/>
        <end position="66"/>
    </location>
</feature>
<evidence type="ECO:0000256" key="1">
    <source>
        <dbReference type="SAM" id="MobiDB-lite"/>
    </source>
</evidence>
<accession>A0A1B6I4K8</accession>
<feature type="non-terminal residue" evidence="2">
    <location>
        <position position="1"/>
    </location>
</feature>
<feature type="non-terminal residue" evidence="2">
    <location>
        <position position="141"/>
    </location>
</feature>